<sequence length="135" mass="14496">MTFEQIRAIIIGRMTQWAGIPADAVDYPNNPQGPFDPAGKPIWARLADVPGLASAPEVGIGPCVRRTGIIMVQLFVLSNKGTLAITKAADTLVQHFEFYSDPTGPFECYAASASTIGDDGHGWYQVNVSIPYRAG</sequence>
<evidence type="ECO:0000313" key="1">
    <source>
        <dbReference type="EMBL" id="ALI58903.1"/>
    </source>
</evidence>
<name>A0A0N9ZXM8_PSEAI</name>
<gene>
    <name evidence="1" type="ORF">CCBH4851_00199</name>
</gene>
<dbReference type="EMBL" id="KT454971">
    <property type="protein sequence ID" value="ALI58903.1"/>
    <property type="molecule type" value="Genomic_DNA"/>
</dbReference>
<dbReference type="Gene3D" id="3.30.2000.20">
    <property type="match status" value="1"/>
</dbReference>
<accession>A0A0N9ZXM8</accession>
<reference evidence="1" key="1">
    <citation type="submission" date="2015-08" db="EMBL/GenBank/DDBJ databases">
        <title>Pseudomonas aeruginosa strain CCBH4851 chromosome region.</title>
        <authorList>
            <person name="Silveira M.C."/>
            <person name="Carvalho-Assef A.P.D."/>
            <person name="Albano R.M."/>
        </authorList>
    </citation>
    <scope>NUCLEOTIDE SEQUENCE</scope>
    <source>
        <strain evidence="1">CCBH4851</strain>
    </source>
</reference>
<dbReference type="AlphaFoldDB" id="A0A0N9ZXM8"/>
<organism evidence="1">
    <name type="scientific">Pseudomonas aeruginosa</name>
    <dbReference type="NCBI Taxonomy" id="287"/>
    <lineage>
        <taxon>Bacteria</taxon>
        <taxon>Pseudomonadati</taxon>
        <taxon>Pseudomonadota</taxon>
        <taxon>Gammaproteobacteria</taxon>
        <taxon>Pseudomonadales</taxon>
        <taxon>Pseudomonadaceae</taxon>
        <taxon>Pseudomonas</taxon>
    </lineage>
</organism>
<dbReference type="Pfam" id="PF13554">
    <property type="entry name" value="Phage_tail_terminator_5"/>
    <property type="match status" value="1"/>
</dbReference>
<protein>
    <submittedName>
        <fullName evidence="1">Uncharacterized protein</fullName>
    </submittedName>
</protein>
<dbReference type="PATRIC" id="fig|287.2966.peg.2774"/>
<dbReference type="RefSeq" id="WP_019727204.1">
    <property type="nucleotide sequence ID" value="NZ_CBDDSE010000001.1"/>
</dbReference>
<dbReference type="InterPro" id="IPR025395">
    <property type="entry name" value="Phage_tail_terminator-like"/>
</dbReference>
<proteinExistence type="predicted"/>